<dbReference type="GO" id="GO:0016020">
    <property type="term" value="C:membrane"/>
    <property type="evidence" value="ECO:0007669"/>
    <property type="project" value="UniProtKB-SubCell"/>
</dbReference>
<keyword evidence="8" id="KW-0325">Glycoprotein</keyword>
<dbReference type="AlphaFoldDB" id="A0A8S9Z7M2"/>
<evidence type="ECO:0000256" key="7">
    <source>
        <dbReference type="ARBA" id="ARBA00023170"/>
    </source>
</evidence>
<dbReference type="EMBL" id="JTDE01000480">
    <property type="protein sequence ID" value="KAF7261121.1"/>
    <property type="molecule type" value="Genomic_DNA"/>
</dbReference>
<protein>
    <recommendedName>
        <fullName evidence="12">Ionotropic glutamate receptor L-glutamate and glycine-binding domain-containing protein</fullName>
    </recommendedName>
</protein>
<name>A0A8S9Z7M2_9TREM</name>
<evidence type="ECO:0000256" key="4">
    <source>
        <dbReference type="ARBA" id="ARBA00022989"/>
    </source>
</evidence>
<evidence type="ECO:0000313" key="14">
    <source>
        <dbReference type="Proteomes" id="UP000822476"/>
    </source>
</evidence>
<keyword evidence="6 11" id="KW-0472">Membrane</keyword>
<proteinExistence type="predicted"/>
<dbReference type="GO" id="GO:0015276">
    <property type="term" value="F:ligand-gated monoatomic ion channel activity"/>
    <property type="evidence" value="ECO:0007669"/>
    <property type="project" value="InterPro"/>
</dbReference>
<sequence length="466" mass="53267">MDANLSVAMILPPITGDIESDFRALCTMLNKTTRPIGLVDASSTGLESYRRGWNILASGETGPPSEEYTMHLMKTRELSKWIESLDASKAVRCYRRQLLTSLSSRLQLPLLVLTEMRECPGATIESEIDWFTLTDRKGTAEYPYHRLTSPYAPTMVHSIAPSNDLLAELLKHITILNEEAWKGFAIVYEKPDDFLKYRGSLENLQTDVLIRCWEKSSFFKAQIIREIKHLNAFFLDLSNSNIEQFFQMLQGQLIQNVIHYYAEALRLSGPQLQVPEHIACPTVHASLLRTADGLLEVLRSSVGYMEVEGPRTMLDYGVELMNVSGETTQKYADWNMKSGFVYTETEEESLVKLKSQLENETFIVTTIEDPPFVIYEPIRQGKQLHGNDQWTGFAIELLKHLSVMNHFDYVIKPVEDRKFGTFDENKGRWNGLIGELVYKVRILIHVLLIGLHCIVCILKTNYLYVP</sequence>
<dbReference type="Pfam" id="PF10613">
    <property type="entry name" value="Lig_chan-Glu_bd"/>
    <property type="match status" value="1"/>
</dbReference>
<keyword evidence="14" id="KW-1185">Reference proteome</keyword>
<keyword evidence="7" id="KW-0675">Receptor</keyword>
<dbReference type="SMART" id="SM00918">
    <property type="entry name" value="Lig_chan-Glu_bd"/>
    <property type="match status" value="1"/>
</dbReference>
<evidence type="ECO:0000256" key="1">
    <source>
        <dbReference type="ARBA" id="ARBA00004141"/>
    </source>
</evidence>
<evidence type="ECO:0000256" key="8">
    <source>
        <dbReference type="ARBA" id="ARBA00023180"/>
    </source>
</evidence>
<feature type="transmembrane region" description="Helical" evidence="11">
    <location>
        <begin position="442"/>
        <end position="465"/>
    </location>
</feature>
<gene>
    <name evidence="13" type="ORF">EG68_01508</name>
</gene>
<evidence type="ECO:0000256" key="5">
    <source>
        <dbReference type="ARBA" id="ARBA00023065"/>
    </source>
</evidence>
<reference evidence="13" key="1">
    <citation type="submission" date="2019-07" db="EMBL/GenBank/DDBJ databases">
        <title>Annotation for the trematode Paragonimus miyazaki's.</title>
        <authorList>
            <person name="Choi Y.-J."/>
        </authorList>
    </citation>
    <scope>NUCLEOTIDE SEQUENCE</scope>
    <source>
        <strain evidence="13">Japan</strain>
    </source>
</reference>
<evidence type="ECO:0000256" key="11">
    <source>
        <dbReference type="SAM" id="Phobius"/>
    </source>
</evidence>
<evidence type="ECO:0000256" key="2">
    <source>
        <dbReference type="ARBA" id="ARBA00022448"/>
    </source>
</evidence>
<evidence type="ECO:0000259" key="12">
    <source>
        <dbReference type="SMART" id="SM00918"/>
    </source>
</evidence>
<dbReference type="Proteomes" id="UP000822476">
    <property type="component" value="Unassembled WGS sequence"/>
</dbReference>
<keyword evidence="9" id="KW-1071">Ligand-gated ion channel</keyword>
<evidence type="ECO:0000256" key="3">
    <source>
        <dbReference type="ARBA" id="ARBA00022692"/>
    </source>
</evidence>
<comment type="subcellular location">
    <subcellularLocation>
        <location evidence="1">Membrane</location>
        <topology evidence="1">Multi-pass membrane protein</topology>
    </subcellularLocation>
</comment>
<evidence type="ECO:0000256" key="9">
    <source>
        <dbReference type="ARBA" id="ARBA00023286"/>
    </source>
</evidence>
<dbReference type="Gene3D" id="3.40.190.10">
    <property type="entry name" value="Periplasmic binding protein-like II"/>
    <property type="match status" value="1"/>
</dbReference>
<keyword evidence="4 11" id="KW-1133">Transmembrane helix</keyword>
<evidence type="ECO:0000256" key="6">
    <source>
        <dbReference type="ARBA" id="ARBA00023136"/>
    </source>
</evidence>
<dbReference type="OrthoDB" id="5984008at2759"/>
<keyword evidence="3 11" id="KW-0812">Transmembrane</keyword>
<comment type="caution">
    <text evidence="13">The sequence shown here is derived from an EMBL/GenBank/DDBJ whole genome shotgun (WGS) entry which is preliminary data.</text>
</comment>
<accession>A0A8S9Z7M2</accession>
<organism evidence="13 14">
    <name type="scientific">Paragonimus skrjabini miyazakii</name>
    <dbReference type="NCBI Taxonomy" id="59628"/>
    <lineage>
        <taxon>Eukaryota</taxon>
        <taxon>Metazoa</taxon>
        <taxon>Spiralia</taxon>
        <taxon>Lophotrochozoa</taxon>
        <taxon>Platyhelminthes</taxon>
        <taxon>Trematoda</taxon>
        <taxon>Digenea</taxon>
        <taxon>Plagiorchiida</taxon>
        <taxon>Troglotremata</taxon>
        <taxon>Troglotrematidae</taxon>
        <taxon>Paragonimus</taxon>
    </lineage>
</organism>
<evidence type="ECO:0000256" key="10">
    <source>
        <dbReference type="ARBA" id="ARBA00023303"/>
    </source>
</evidence>
<keyword evidence="5" id="KW-0406">Ion transport</keyword>
<evidence type="ECO:0000313" key="13">
    <source>
        <dbReference type="EMBL" id="KAF7261121.1"/>
    </source>
</evidence>
<feature type="domain" description="Ionotropic glutamate receptor L-glutamate and glycine-binding" evidence="12">
    <location>
        <begin position="371"/>
        <end position="438"/>
    </location>
</feature>
<keyword evidence="2" id="KW-0813">Transport</keyword>
<dbReference type="SUPFAM" id="SSF53850">
    <property type="entry name" value="Periplasmic binding protein-like II"/>
    <property type="match status" value="1"/>
</dbReference>
<dbReference type="InterPro" id="IPR019594">
    <property type="entry name" value="Glu/Gly-bd"/>
</dbReference>
<keyword evidence="10" id="KW-0407">Ion channel</keyword>